<proteinExistence type="predicted"/>
<dbReference type="InterPro" id="IPR000210">
    <property type="entry name" value="BTB/POZ_dom"/>
</dbReference>
<keyword evidence="3" id="KW-1185">Reference proteome</keyword>
<accession>A0A6A7ALS9</accession>
<dbReference type="OrthoDB" id="5275938at2759"/>
<evidence type="ECO:0000259" key="1">
    <source>
        <dbReference type="PROSITE" id="PS50097"/>
    </source>
</evidence>
<dbReference type="Gene3D" id="3.30.710.10">
    <property type="entry name" value="Potassium Channel Kv1.1, Chain A"/>
    <property type="match status" value="1"/>
</dbReference>
<reference evidence="2" key="1">
    <citation type="submission" date="2020-01" db="EMBL/GenBank/DDBJ databases">
        <authorList>
            <consortium name="DOE Joint Genome Institute"/>
            <person name="Haridas S."/>
            <person name="Albert R."/>
            <person name="Binder M."/>
            <person name="Bloem J."/>
            <person name="Labutti K."/>
            <person name="Salamov A."/>
            <person name="Andreopoulos B."/>
            <person name="Baker S.E."/>
            <person name="Barry K."/>
            <person name="Bills G."/>
            <person name="Bluhm B.H."/>
            <person name="Cannon C."/>
            <person name="Castanera R."/>
            <person name="Culley D.E."/>
            <person name="Daum C."/>
            <person name="Ezra D."/>
            <person name="Gonzalez J.B."/>
            <person name="Henrissat B."/>
            <person name="Kuo A."/>
            <person name="Liang C."/>
            <person name="Lipzen A."/>
            <person name="Lutzoni F."/>
            <person name="Magnuson J."/>
            <person name="Mondo S."/>
            <person name="Nolan M."/>
            <person name="Ohm R."/>
            <person name="Pangilinan J."/>
            <person name="Park H.-J."/>
            <person name="Ramirez L."/>
            <person name="Alfaro M."/>
            <person name="Sun H."/>
            <person name="Tritt A."/>
            <person name="Yoshinaga Y."/>
            <person name="Zwiers L.-H."/>
            <person name="Turgeon B.G."/>
            <person name="Goodwin S.B."/>
            <person name="Spatafora J.W."/>
            <person name="Crous P.W."/>
            <person name="Grigoriev I.V."/>
        </authorList>
    </citation>
    <scope>NUCLEOTIDE SEQUENCE</scope>
    <source>
        <strain evidence="2">IPT5</strain>
    </source>
</reference>
<name>A0A6A7ALS9_9PLEO</name>
<dbReference type="EMBL" id="MU006485">
    <property type="protein sequence ID" value="KAF2843893.1"/>
    <property type="molecule type" value="Genomic_DNA"/>
</dbReference>
<gene>
    <name evidence="2" type="ORF">T440DRAFT_437076</name>
</gene>
<protein>
    <recommendedName>
        <fullName evidence="1">BTB domain-containing protein</fullName>
    </recommendedName>
</protein>
<organism evidence="2 3">
    <name type="scientific">Plenodomus tracheiphilus IPT5</name>
    <dbReference type="NCBI Taxonomy" id="1408161"/>
    <lineage>
        <taxon>Eukaryota</taxon>
        <taxon>Fungi</taxon>
        <taxon>Dikarya</taxon>
        <taxon>Ascomycota</taxon>
        <taxon>Pezizomycotina</taxon>
        <taxon>Dothideomycetes</taxon>
        <taxon>Pleosporomycetidae</taxon>
        <taxon>Pleosporales</taxon>
        <taxon>Pleosporineae</taxon>
        <taxon>Leptosphaeriaceae</taxon>
        <taxon>Plenodomus</taxon>
    </lineage>
</organism>
<evidence type="ECO:0000313" key="3">
    <source>
        <dbReference type="Proteomes" id="UP000799423"/>
    </source>
</evidence>
<evidence type="ECO:0000313" key="2">
    <source>
        <dbReference type="EMBL" id="KAF2843893.1"/>
    </source>
</evidence>
<dbReference type="SUPFAM" id="SSF54695">
    <property type="entry name" value="POZ domain"/>
    <property type="match status" value="1"/>
</dbReference>
<dbReference type="InterPro" id="IPR011333">
    <property type="entry name" value="SKP1/BTB/POZ_sf"/>
</dbReference>
<dbReference type="AlphaFoldDB" id="A0A6A7ALS9"/>
<dbReference type="PROSITE" id="PS50097">
    <property type="entry name" value="BTB"/>
    <property type="match status" value="1"/>
</dbReference>
<feature type="domain" description="BTB" evidence="1">
    <location>
        <begin position="19"/>
        <end position="95"/>
    </location>
</feature>
<sequence length="317" mass="35429">MASPVAANQLSPVQIALERDCVLVVGPEKLCIPANSQILSAASKPFRAMFRPEWRDGYDMKSQVKPVDVLLPEDDATALQLLCEVIHHQNDMIPDRLPIHTVLNIAITADKYDCIQALRFASESWLRSDQHAIGDLFILAGAAYLLGNAVAFRKITKQMILTHNGSFTTISIAEVKDVIDWWTFGLLEEARSTARLDLADILVSGIDDPTGSCVHRCGWSSRYAYAYLQLLQARDLWPRALSCLSIADAIVKAETMPDPVPKEADPSCTYSYKHSVPEYRKNRQWRLANLDSKTGICLQCTKTRSENASRCQIQHQD</sequence>
<dbReference type="Proteomes" id="UP000799423">
    <property type="component" value="Unassembled WGS sequence"/>
</dbReference>
<dbReference type="SMART" id="SM00225">
    <property type="entry name" value="BTB"/>
    <property type="match status" value="1"/>
</dbReference>
<dbReference type="Pfam" id="PF00651">
    <property type="entry name" value="BTB"/>
    <property type="match status" value="1"/>
</dbReference>